<gene>
    <name evidence="1" type="ORF">M431DRAFT_493019</name>
</gene>
<dbReference type="RefSeq" id="XP_024776227.1">
    <property type="nucleotide sequence ID" value="XM_024917063.1"/>
</dbReference>
<sequence>MNRRKRKSRRAEEKSAQVICGATAALLHNLAPIGWVQVSKGTAWPITSAAERPGKRRSTYKKSTYELAKACNMEAFSYT</sequence>
<evidence type="ECO:0000313" key="2">
    <source>
        <dbReference type="Proteomes" id="UP000241690"/>
    </source>
</evidence>
<name>A0A2T4AHI1_TRIHA</name>
<dbReference type="GeneID" id="36625632"/>
<evidence type="ECO:0000313" key="1">
    <source>
        <dbReference type="EMBL" id="PTB56550.1"/>
    </source>
</evidence>
<accession>A0A2T4AHI1</accession>
<reference evidence="1 2" key="1">
    <citation type="submission" date="2016-07" db="EMBL/GenBank/DDBJ databases">
        <title>Multiple horizontal gene transfer events from other fungi enriched the ability of initially mycotrophic Trichoderma (Ascomycota) to feed on dead plant biomass.</title>
        <authorList>
            <consortium name="DOE Joint Genome Institute"/>
            <person name="Aerts A."/>
            <person name="Atanasova L."/>
            <person name="Chenthamara K."/>
            <person name="Zhang J."/>
            <person name="Grujic M."/>
            <person name="Henrissat B."/>
            <person name="Kuo A."/>
            <person name="Salamov A."/>
            <person name="Lipzen A."/>
            <person name="Labutti K."/>
            <person name="Barry K."/>
            <person name="Miao Y."/>
            <person name="Rahimi M.J."/>
            <person name="Shen Q."/>
            <person name="Grigoriev I.V."/>
            <person name="Kubicek C.P."/>
            <person name="Druzhinina I.S."/>
        </authorList>
    </citation>
    <scope>NUCLEOTIDE SEQUENCE [LARGE SCALE GENOMIC DNA]</scope>
    <source>
        <strain evidence="1 2">CBS 226.95</strain>
    </source>
</reference>
<keyword evidence="2" id="KW-1185">Reference proteome</keyword>
<protein>
    <submittedName>
        <fullName evidence="1">Uncharacterized protein</fullName>
    </submittedName>
</protein>
<organism evidence="1 2">
    <name type="scientific">Trichoderma harzianum CBS 226.95</name>
    <dbReference type="NCBI Taxonomy" id="983964"/>
    <lineage>
        <taxon>Eukaryota</taxon>
        <taxon>Fungi</taxon>
        <taxon>Dikarya</taxon>
        <taxon>Ascomycota</taxon>
        <taxon>Pezizomycotina</taxon>
        <taxon>Sordariomycetes</taxon>
        <taxon>Hypocreomycetidae</taxon>
        <taxon>Hypocreales</taxon>
        <taxon>Hypocreaceae</taxon>
        <taxon>Trichoderma</taxon>
    </lineage>
</organism>
<dbReference type="EMBL" id="KZ679678">
    <property type="protein sequence ID" value="PTB56550.1"/>
    <property type="molecule type" value="Genomic_DNA"/>
</dbReference>
<dbReference type="Proteomes" id="UP000241690">
    <property type="component" value="Unassembled WGS sequence"/>
</dbReference>
<dbReference type="AlphaFoldDB" id="A0A2T4AHI1"/>
<proteinExistence type="predicted"/>